<reference evidence="2" key="1">
    <citation type="submission" date="2021-03" db="EMBL/GenBank/DDBJ databases">
        <title>Draft genome sequence of rust myrtle Austropuccinia psidii MF-1, a brazilian biotype.</title>
        <authorList>
            <person name="Quecine M.C."/>
            <person name="Pachon D.M.R."/>
            <person name="Bonatelli M.L."/>
            <person name="Correr F.H."/>
            <person name="Franceschini L.M."/>
            <person name="Leite T.F."/>
            <person name="Margarido G.R.A."/>
            <person name="Almeida C.A."/>
            <person name="Ferrarezi J.A."/>
            <person name="Labate C.A."/>
        </authorList>
    </citation>
    <scope>NUCLEOTIDE SEQUENCE</scope>
    <source>
        <strain evidence="2">MF-1</strain>
    </source>
</reference>
<sequence>MPKPLAGAMNSYLHIKSFLGQKNTIELLGGWGPLSCKEKIKNIKNFFPKQSILFIDQKKQLEITPYLENEVQVASTSSKPALEQSKDMPKGPQKKQRGHENNQGKGKEKADWHRPCPQGYRIPKVEPLVVDIVFNMARTLMEFTARVQKRMNRNFAHK</sequence>
<accession>A0A9Q3GPG5</accession>
<protein>
    <submittedName>
        <fullName evidence="2">Uncharacterized protein</fullName>
    </submittedName>
</protein>
<name>A0A9Q3GPG5_9BASI</name>
<dbReference type="EMBL" id="AVOT02003676">
    <property type="protein sequence ID" value="MBW0474250.1"/>
    <property type="molecule type" value="Genomic_DNA"/>
</dbReference>
<dbReference type="AlphaFoldDB" id="A0A9Q3GPG5"/>
<evidence type="ECO:0000313" key="3">
    <source>
        <dbReference type="Proteomes" id="UP000765509"/>
    </source>
</evidence>
<comment type="caution">
    <text evidence="2">The sequence shown here is derived from an EMBL/GenBank/DDBJ whole genome shotgun (WGS) entry which is preliminary data.</text>
</comment>
<evidence type="ECO:0000313" key="2">
    <source>
        <dbReference type="EMBL" id="MBW0474250.1"/>
    </source>
</evidence>
<proteinExistence type="predicted"/>
<evidence type="ECO:0000256" key="1">
    <source>
        <dbReference type="SAM" id="MobiDB-lite"/>
    </source>
</evidence>
<feature type="region of interest" description="Disordered" evidence="1">
    <location>
        <begin position="74"/>
        <end position="116"/>
    </location>
</feature>
<keyword evidence="3" id="KW-1185">Reference proteome</keyword>
<organism evidence="2 3">
    <name type="scientific">Austropuccinia psidii MF-1</name>
    <dbReference type="NCBI Taxonomy" id="1389203"/>
    <lineage>
        <taxon>Eukaryota</taxon>
        <taxon>Fungi</taxon>
        <taxon>Dikarya</taxon>
        <taxon>Basidiomycota</taxon>
        <taxon>Pucciniomycotina</taxon>
        <taxon>Pucciniomycetes</taxon>
        <taxon>Pucciniales</taxon>
        <taxon>Sphaerophragmiaceae</taxon>
        <taxon>Austropuccinia</taxon>
    </lineage>
</organism>
<feature type="compositionally biased region" description="Basic and acidic residues" evidence="1">
    <location>
        <begin position="98"/>
        <end position="114"/>
    </location>
</feature>
<gene>
    <name evidence="2" type="ORF">O181_013965</name>
</gene>
<dbReference type="Proteomes" id="UP000765509">
    <property type="component" value="Unassembled WGS sequence"/>
</dbReference>